<keyword evidence="3" id="KW-1185">Reference proteome</keyword>
<name>A0A1B7NKF3_9EURO</name>
<feature type="compositionally biased region" description="Polar residues" evidence="1">
    <location>
        <begin position="435"/>
        <end position="515"/>
    </location>
</feature>
<feature type="compositionally biased region" description="Polar residues" evidence="1">
    <location>
        <begin position="594"/>
        <end position="605"/>
    </location>
</feature>
<dbReference type="Proteomes" id="UP000091918">
    <property type="component" value="Unassembled WGS sequence"/>
</dbReference>
<reference evidence="2 3" key="1">
    <citation type="submission" date="2015-07" db="EMBL/GenBank/DDBJ databases">
        <title>Emmonsia species relationships and genome sequence.</title>
        <authorList>
            <person name="Cuomo C.A."/>
            <person name="Schwartz I.S."/>
            <person name="Kenyon C."/>
            <person name="de Hoog G.S."/>
            <person name="Govender N.P."/>
            <person name="Botha A."/>
            <person name="Moreno L."/>
            <person name="de Vries M."/>
            <person name="Munoz J.F."/>
            <person name="Stielow J.B."/>
        </authorList>
    </citation>
    <scope>NUCLEOTIDE SEQUENCE [LARGE SCALE GENOMIC DNA]</scope>
    <source>
        <strain evidence="2 3">CBS 136260</strain>
    </source>
</reference>
<feature type="compositionally biased region" description="Polar residues" evidence="1">
    <location>
        <begin position="525"/>
        <end position="536"/>
    </location>
</feature>
<sequence>FLRLRPEWTVTCLQGRVRVAAAKEWLSEDDRWWVVKFYDQTQLSQEAQRSLREYRDGSQEHISGEIYRNVRLYQRAGEHAKACEWLARSPHFQRDFKQLQRGTKYQCFREALDALLEFPGLWSCYVNLHRLLPMRCSDEQANYVNHIRECWASIMRDEPGMLDATTVELLQSRAPTLSTEDVNYINEVFAERLVFADVDDDTRENFRARVLRIEYIIPSLHTFHEDIKYLESMVKLVRGLLAPRFKGPVQDGMRWRYRAPATGDYYIQTSETGYRREIRNPHYGFWSAYRQMFLAAMRYFFPLVPGFQPLKIHKVPLNMRTIEPDTLSHRFTELARSAGFVSARPNLQSLKRVQEGLPLLPSLTTESEKEWARCGMTDGRTFFSDKMHLYLDKIYSTPDNQQQEHLISFAVKRNFFLAFFPPYEPDGSGRGHGSPQLNPVQGQSNSNVDEMSDDSNQQTTPDQPTASDVSNQQTTPDQPTASDVSNQQTTPDQPTASDVSNQQTTPDQPTASDTAELTLVDTEMLDSSTAESSNRSAAHPRLHVRRRKSGNRARIMKWTQVTRSSAAPQRNHAKHRQSINQGNATVPRRRRTSSGHWQNASSTTEHSTKPRSDTIILSQTAT</sequence>
<proteinExistence type="predicted"/>
<accession>A0A1B7NKF3</accession>
<evidence type="ECO:0000256" key="1">
    <source>
        <dbReference type="SAM" id="MobiDB-lite"/>
    </source>
</evidence>
<dbReference type="Pfam" id="PF12520">
    <property type="entry name" value="DUF3723"/>
    <property type="match status" value="2"/>
</dbReference>
<organism evidence="2 3">
    <name type="scientific">Emergomyces africanus</name>
    <dbReference type="NCBI Taxonomy" id="1955775"/>
    <lineage>
        <taxon>Eukaryota</taxon>
        <taxon>Fungi</taxon>
        <taxon>Dikarya</taxon>
        <taxon>Ascomycota</taxon>
        <taxon>Pezizomycotina</taxon>
        <taxon>Eurotiomycetes</taxon>
        <taxon>Eurotiomycetidae</taxon>
        <taxon>Onygenales</taxon>
        <taxon>Ajellomycetaceae</taxon>
        <taxon>Emergomyces</taxon>
    </lineage>
</organism>
<dbReference type="OrthoDB" id="4181272at2759"/>
<comment type="caution">
    <text evidence="2">The sequence shown here is derived from an EMBL/GenBank/DDBJ whole genome shotgun (WGS) entry which is preliminary data.</text>
</comment>
<gene>
    <name evidence="2" type="ORF">ACJ72_08373</name>
</gene>
<feature type="non-terminal residue" evidence="2">
    <location>
        <position position="1"/>
    </location>
</feature>
<dbReference type="EMBL" id="LGUA01002799">
    <property type="protein sequence ID" value="OAX77331.1"/>
    <property type="molecule type" value="Genomic_DNA"/>
</dbReference>
<evidence type="ECO:0000313" key="3">
    <source>
        <dbReference type="Proteomes" id="UP000091918"/>
    </source>
</evidence>
<feature type="compositionally biased region" description="Polar residues" evidence="1">
    <location>
        <begin position="559"/>
        <end position="568"/>
    </location>
</feature>
<protein>
    <submittedName>
        <fullName evidence="2">Uncharacterized protein</fullName>
    </submittedName>
</protein>
<feature type="region of interest" description="Disordered" evidence="1">
    <location>
        <begin position="426"/>
        <end position="622"/>
    </location>
</feature>
<dbReference type="InterPro" id="IPR022198">
    <property type="entry name" value="DUF3723"/>
</dbReference>
<dbReference type="AlphaFoldDB" id="A0A1B7NKF3"/>
<feature type="compositionally biased region" description="Basic residues" evidence="1">
    <location>
        <begin position="538"/>
        <end position="555"/>
    </location>
</feature>
<evidence type="ECO:0000313" key="2">
    <source>
        <dbReference type="EMBL" id="OAX77331.1"/>
    </source>
</evidence>
<feature type="non-terminal residue" evidence="2">
    <location>
        <position position="622"/>
    </location>
</feature>